<dbReference type="AlphaFoldDB" id="A0A2J0L0P0"/>
<evidence type="ECO:0000313" key="3">
    <source>
        <dbReference type="EMBL" id="PIU41673.1"/>
    </source>
</evidence>
<dbReference type="Proteomes" id="UP000230052">
    <property type="component" value="Unassembled WGS sequence"/>
</dbReference>
<proteinExistence type="inferred from homology"/>
<gene>
    <name evidence="3" type="ORF">COS99_04145</name>
</gene>
<dbReference type="Pfam" id="PF01206">
    <property type="entry name" value="TusA"/>
    <property type="match status" value="1"/>
</dbReference>
<dbReference type="PANTHER" id="PTHR33279:SF19">
    <property type="entry name" value="SSL1707 PROTEIN"/>
    <property type="match status" value="1"/>
</dbReference>
<comment type="caution">
    <text evidence="3">The sequence shown here is derived from an EMBL/GenBank/DDBJ whole genome shotgun (WGS) entry which is preliminary data.</text>
</comment>
<name>A0A2J0L0P0_9BACT</name>
<reference evidence="3 4" key="1">
    <citation type="submission" date="2017-09" db="EMBL/GenBank/DDBJ databases">
        <title>Depth-based differentiation of microbial function through sediment-hosted aquifers and enrichment of novel symbionts in the deep terrestrial subsurface.</title>
        <authorList>
            <person name="Probst A.J."/>
            <person name="Ladd B."/>
            <person name="Jarett J.K."/>
            <person name="Geller-Mcgrath D.E."/>
            <person name="Sieber C.M."/>
            <person name="Emerson J.B."/>
            <person name="Anantharaman K."/>
            <person name="Thomas B.C."/>
            <person name="Malmstrom R."/>
            <person name="Stieglmeier M."/>
            <person name="Klingl A."/>
            <person name="Woyke T."/>
            <person name="Ryan C.M."/>
            <person name="Banfield J.F."/>
        </authorList>
    </citation>
    <scope>NUCLEOTIDE SEQUENCE [LARGE SCALE GENOMIC DNA]</scope>
    <source>
        <strain evidence="3">CG07_land_8_20_14_0_80_42_15</strain>
    </source>
</reference>
<evidence type="ECO:0000256" key="1">
    <source>
        <dbReference type="ARBA" id="ARBA00008984"/>
    </source>
</evidence>
<evidence type="ECO:0000313" key="4">
    <source>
        <dbReference type="Proteomes" id="UP000230052"/>
    </source>
</evidence>
<dbReference type="Gene3D" id="3.30.110.40">
    <property type="entry name" value="TusA-like domain"/>
    <property type="match status" value="1"/>
</dbReference>
<evidence type="ECO:0000259" key="2">
    <source>
        <dbReference type="Pfam" id="PF01206"/>
    </source>
</evidence>
<dbReference type="PANTHER" id="PTHR33279">
    <property type="entry name" value="SULFUR CARRIER PROTEIN YEDF-RELATED"/>
    <property type="match status" value="1"/>
</dbReference>
<dbReference type="InterPro" id="IPR036868">
    <property type="entry name" value="TusA-like_sf"/>
</dbReference>
<accession>A0A2J0L0P0</accession>
<comment type="similarity">
    <text evidence="1">Belongs to the sulfur carrier protein TusA family.</text>
</comment>
<feature type="domain" description="UPF0033" evidence="2">
    <location>
        <begin position="10"/>
        <end position="77"/>
    </location>
</feature>
<sequence length="78" mass="8702">MSNIKIDQYMDLKGVPCPLNFVKTKLTLEGMEAGSILEVVLDDGEPVINVTASVKEEGHQILKVEKIAEHWKLVIKKV</sequence>
<dbReference type="SUPFAM" id="SSF64307">
    <property type="entry name" value="SirA-like"/>
    <property type="match status" value="1"/>
</dbReference>
<dbReference type="EMBL" id="PEWV01000039">
    <property type="protein sequence ID" value="PIU41673.1"/>
    <property type="molecule type" value="Genomic_DNA"/>
</dbReference>
<organism evidence="3 4">
    <name type="scientific">Candidatus Aquitaenariimonas noxiae</name>
    <dbReference type="NCBI Taxonomy" id="1974741"/>
    <lineage>
        <taxon>Bacteria</taxon>
        <taxon>Pseudomonadati</taxon>
        <taxon>Candidatus Omnitrophota</taxon>
        <taxon>Candidatus Aquitaenariimonas</taxon>
    </lineage>
</organism>
<protein>
    <submittedName>
        <fullName evidence="3">Preprotein translocase subunit TatB</fullName>
    </submittedName>
</protein>
<dbReference type="InterPro" id="IPR001455">
    <property type="entry name" value="TusA-like"/>
</dbReference>
<dbReference type="CDD" id="cd00291">
    <property type="entry name" value="SirA_YedF_YeeD"/>
    <property type="match status" value="1"/>
</dbReference>